<dbReference type="OrthoDB" id="3795730at2759"/>
<dbReference type="RefSeq" id="XP_040793883.1">
    <property type="nucleotide sequence ID" value="XM_040930299.1"/>
</dbReference>
<dbReference type="AlphaFoldDB" id="A0A9P4GTY9"/>
<keyword evidence="2" id="KW-0472">Membrane</keyword>
<feature type="region of interest" description="Disordered" evidence="1">
    <location>
        <begin position="217"/>
        <end position="248"/>
    </location>
</feature>
<feature type="region of interest" description="Disordered" evidence="1">
    <location>
        <begin position="364"/>
        <end position="432"/>
    </location>
</feature>
<feature type="region of interest" description="Disordered" evidence="1">
    <location>
        <begin position="148"/>
        <end position="174"/>
    </location>
</feature>
<comment type="caution">
    <text evidence="3">The sequence shown here is derived from an EMBL/GenBank/DDBJ whole genome shotgun (WGS) entry which is preliminary data.</text>
</comment>
<gene>
    <name evidence="3" type="ORF">K460DRAFT_31496</name>
</gene>
<feature type="compositionally biased region" description="Basic and acidic residues" evidence="1">
    <location>
        <begin position="148"/>
        <end position="163"/>
    </location>
</feature>
<accession>A0A9P4GTY9</accession>
<dbReference type="Proteomes" id="UP000800039">
    <property type="component" value="Unassembled WGS sequence"/>
</dbReference>
<reference evidence="3" key="1">
    <citation type="submission" date="2020-01" db="EMBL/GenBank/DDBJ databases">
        <authorList>
            <consortium name="DOE Joint Genome Institute"/>
            <person name="Haridas S."/>
            <person name="Albert R."/>
            <person name="Binder M."/>
            <person name="Bloem J."/>
            <person name="Labutti K."/>
            <person name="Salamov A."/>
            <person name="Andreopoulos B."/>
            <person name="Baker S.E."/>
            <person name="Barry K."/>
            <person name="Bills G."/>
            <person name="Bluhm B.H."/>
            <person name="Cannon C."/>
            <person name="Castanera R."/>
            <person name="Culley D.E."/>
            <person name="Daum C."/>
            <person name="Ezra D."/>
            <person name="Gonzalez J.B."/>
            <person name="Henrissat B."/>
            <person name="Kuo A."/>
            <person name="Liang C."/>
            <person name="Lipzen A."/>
            <person name="Lutzoni F."/>
            <person name="Magnuson J."/>
            <person name="Mondo S."/>
            <person name="Nolan M."/>
            <person name="Ohm R."/>
            <person name="Pangilinan J."/>
            <person name="Park H.-J."/>
            <person name="Ramirez L."/>
            <person name="Alfaro M."/>
            <person name="Sun H."/>
            <person name="Tritt A."/>
            <person name="Yoshinaga Y."/>
            <person name="Zwiers L.-H."/>
            <person name="Turgeon B.G."/>
            <person name="Goodwin S.B."/>
            <person name="Spatafora J.W."/>
            <person name="Crous P.W."/>
            <person name="Grigoriev I.V."/>
        </authorList>
    </citation>
    <scope>NUCLEOTIDE SEQUENCE</scope>
    <source>
        <strain evidence="3">CBS 394.84</strain>
    </source>
</reference>
<feature type="compositionally biased region" description="Pro residues" evidence="1">
    <location>
        <begin position="400"/>
        <end position="413"/>
    </location>
</feature>
<feature type="compositionally biased region" description="Pro residues" evidence="1">
    <location>
        <begin position="222"/>
        <end position="233"/>
    </location>
</feature>
<dbReference type="GeneID" id="63847551"/>
<feature type="compositionally biased region" description="Polar residues" evidence="1">
    <location>
        <begin position="377"/>
        <end position="399"/>
    </location>
</feature>
<feature type="transmembrane region" description="Helical" evidence="2">
    <location>
        <begin position="118"/>
        <end position="140"/>
    </location>
</feature>
<keyword evidence="2" id="KW-1133">Transmembrane helix</keyword>
<keyword evidence="4" id="KW-1185">Reference proteome</keyword>
<keyword evidence="2" id="KW-0812">Transmembrane</keyword>
<sequence length="432" mass="45940">MSITSTTTRRRETTVPTTLRTEPTALRVDTALPTSLTLEFALLDLDSVAPTPSATATNVSIHPNTTSRVGGSVETCSADNDCSIGKTCTGGKCVGVHDAAPLGGSGTEPTSHLNTASAIGIGVGVVALIALLIGIGFWFWRIRGRRQPDKSIESPSSNRDKSPPKATRWTVDNDQKTLVASLPNSPYNAGFHQQQKMTPEGFAKALDHMGEARSISTEKALPRPPPTENPLPSAPSISANLQRPASSKWSSEYELERFSNLRNSSTPQDPRVTTISELERKSALLSLPDLPPPSPSPSSRSYGWYQDIIGEQQNAEPPRSILPNGNSARIPTQAKFSVSSSLSPKILEGDPTLVPEPLSPAVPPSLATLRPKPVTAIPSSPTNTNLRLSPTTYQMSSQSPVPPNLPAPPPPPKTTSVSMLSTMTPINYSPLS</sequence>
<evidence type="ECO:0000256" key="2">
    <source>
        <dbReference type="SAM" id="Phobius"/>
    </source>
</evidence>
<evidence type="ECO:0000256" key="1">
    <source>
        <dbReference type="SAM" id="MobiDB-lite"/>
    </source>
</evidence>
<evidence type="ECO:0000313" key="3">
    <source>
        <dbReference type="EMBL" id="KAF1851320.1"/>
    </source>
</evidence>
<protein>
    <submittedName>
        <fullName evidence="3">Uncharacterized protein</fullName>
    </submittedName>
</protein>
<evidence type="ECO:0000313" key="4">
    <source>
        <dbReference type="Proteomes" id="UP000800039"/>
    </source>
</evidence>
<dbReference type="EMBL" id="ML976614">
    <property type="protein sequence ID" value="KAF1851320.1"/>
    <property type="molecule type" value="Genomic_DNA"/>
</dbReference>
<feature type="compositionally biased region" description="Polar residues" evidence="1">
    <location>
        <begin position="414"/>
        <end position="432"/>
    </location>
</feature>
<name>A0A9P4GTY9_9PLEO</name>
<proteinExistence type="predicted"/>
<feature type="compositionally biased region" description="Polar residues" evidence="1">
    <location>
        <begin position="235"/>
        <end position="248"/>
    </location>
</feature>
<organism evidence="3 4">
    <name type="scientific">Cucurbitaria berberidis CBS 394.84</name>
    <dbReference type="NCBI Taxonomy" id="1168544"/>
    <lineage>
        <taxon>Eukaryota</taxon>
        <taxon>Fungi</taxon>
        <taxon>Dikarya</taxon>
        <taxon>Ascomycota</taxon>
        <taxon>Pezizomycotina</taxon>
        <taxon>Dothideomycetes</taxon>
        <taxon>Pleosporomycetidae</taxon>
        <taxon>Pleosporales</taxon>
        <taxon>Pleosporineae</taxon>
        <taxon>Cucurbitariaceae</taxon>
        <taxon>Cucurbitaria</taxon>
    </lineage>
</organism>